<gene>
    <name evidence="2" type="ORF">CFH80_01830</name>
</gene>
<keyword evidence="2" id="KW-0808">Transferase</keyword>
<name>A0A2D3WAT6_9BACT</name>
<organism evidence="2 3">
    <name type="scientific">Sulfurospirillum cavolei</name>
    <dbReference type="NCBI Taxonomy" id="366522"/>
    <lineage>
        <taxon>Bacteria</taxon>
        <taxon>Pseudomonadati</taxon>
        <taxon>Campylobacterota</taxon>
        <taxon>Epsilonproteobacteria</taxon>
        <taxon>Campylobacterales</taxon>
        <taxon>Sulfurospirillaceae</taxon>
        <taxon>Sulfurospirillum</taxon>
    </lineage>
</organism>
<keyword evidence="2" id="KW-0418">Kinase</keyword>
<dbReference type="InterPro" id="IPR019494">
    <property type="entry name" value="FIST_C"/>
</dbReference>
<dbReference type="AlphaFoldDB" id="A0A2D3WAT6"/>
<accession>A0A2D3WAT6</accession>
<evidence type="ECO:0000313" key="2">
    <source>
        <dbReference type="EMBL" id="DAB37015.1"/>
    </source>
</evidence>
<dbReference type="STRING" id="366522.GCA_001548055_01725"/>
<evidence type="ECO:0000259" key="1">
    <source>
        <dbReference type="Pfam" id="PF10442"/>
    </source>
</evidence>
<feature type="non-terminal residue" evidence="2">
    <location>
        <position position="1"/>
    </location>
</feature>
<dbReference type="Pfam" id="PF10442">
    <property type="entry name" value="FIST_C"/>
    <property type="match status" value="1"/>
</dbReference>
<evidence type="ECO:0000313" key="3">
    <source>
        <dbReference type="Proteomes" id="UP000231638"/>
    </source>
</evidence>
<feature type="domain" description="FIST C-domain" evidence="1">
    <location>
        <begin position="14"/>
        <end position="64"/>
    </location>
</feature>
<reference evidence="2 3" key="1">
    <citation type="journal article" date="2017" name="Front. Microbiol.">
        <title>Comparative Genomic Analysis of the Class Epsilonproteobacteria and Proposed Reclassification to Epsilonbacteraeota (phyl. nov.).</title>
        <authorList>
            <person name="Waite D.W."/>
            <person name="Vanwonterghem I."/>
            <person name="Rinke C."/>
            <person name="Parks D.H."/>
            <person name="Zhang Y."/>
            <person name="Takai K."/>
            <person name="Sievert S.M."/>
            <person name="Simon J."/>
            <person name="Campbell B.J."/>
            <person name="Hanson T.E."/>
            <person name="Woyke T."/>
            <person name="Klotz M.G."/>
            <person name="Hugenholtz P."/>
        </authorList>
    </citation>
    <scope>NUCLEOTIDE SEQUENCE [LARGE SCALE GENOMIC DNA]</scope>
    <source>
        <strain evidence="2">UBA11420</strain>
    </source>
</reference>
<comment type="caution">
    <text evidence="2">The sequence shown here is derived from an EMBL/GenBank/DDBJ whole genome shotgun (WGS) entry which is preliminary data.</text>
</comment>
<dbReference type="GO" id="GO:0016301">
    <property type="term" value="F:kinase activity"/>
    <property type="evidence" value="ECO:0007669"/>
    <property type="project" value="UniProtKB-KW"/>
</dbReference>
<proteinExistence type="predicted"/>
<protein>
    <submittedName>
        <fullName evidence="2">Histidine kinase</fullName>
    </submittedName>
</protein>
<sequence length="82" mass="8948">AAREAAVASLHVKTQAHGNVLLIDCISRYLLLKERYGEELEAITSVYDNAIPLWGVLSLGEIANANQEGIEFYNNTCVIGTL</sequence>
<dbReference type="EMBL" id="DLUG01000054">
    <property type="protein sequence ID" value="DAB37015.1"/>
    <property type="molecule type" value="Genomic_DNA"/>
</dbReference>
<dbReference type="Proteomes" id="UP000231638">
    <property type="component" value="Unassembled WGS sequence"/>
</dbReference>